<dbReference type="GO" id="GO:0032993">
    <property type="term" value="C:protein-DNA complex"/>
    <property type="evidence" value="ECO:0007669"/>
    <property type="project" value="TreeGrafter"/>
</dbReference>
<evidence type="ECO:0000259" key="5">
    <source>
        <dbReference type="PROSITE" id="PS50931"/>
    </source>
</evidence>
<evidence type="ECO:0000313" key="7">
    <source>
        <dbReference type="Proteomes" id="UP001138757"/>
    </source>
</evidence>
<dbReference type="InterPro" id="IPR005119">
    <property type="entry name" value="LysR_subst-bd"/>
</dbReference>
<feature type="domain" description="HTH lysR-type" evidence="5">
    <location>
        <begin position="2"/>
        <end position="59"/>
    </location>
</feature>
<evidence type="ECO:0000256" key="1">
    <source>
        <dbReference type="ARBA" id="ARBA00009437"/>
    </source>
</evidence>
<proteinExistence type="inferred from homology"/>
<keyword evidence="3" id="KW-0238">DNA-binding</keyword>
<evidence type="ECO:0000313" key="6">
    <source>
        <dbReference type="EMBL" id="MBT2186048.1"/>
    </source>
</evidence>
<organism evidence="6 7">
    <name type="scientific">Sphingobium nicotianae</name>
    <dbReference type="NCBI Taxonomy" id="2782607"/>
    <lineage>
        <taxon>Bacteria</taxon>
        <taxon>Pseudomonadati</taxon>
        <taxon>Pseudomonadota</taxon>
        <taxon>Alphaproteobacteria</taxon>
        <taxon>Sphingomonadales</taxon>
        <taxon>Sphingomonadaceae</taxon>
        <taxon>Sphingobium</taxon>
    </lineage>
</organism>
<dbReference type="AlphaFoldDB" id="A0A9X1DA13"/>
<dbReference type="Pfam" id="PF03466">
    <property type="entry name" value="LysR_substrate"/>
    <property type="match status" value="1"/>
</dbReference>
<dbReference type="InterPro" id="IPR036388">
    <property type="entry name" value="WH-like_DNA-bd_sf"/>
</dbReference>
<dbReference type="SUPFAM" id="SSF46785">
    <property type="entry name" value="Winged helix' DNA-binding domain"/>
    <property type="match status" value="1"/>
</dbReference>
<evidence type="ECO:0000256" key="2">
    <source>
        <dbReference type="ARBA" id="ARBA00023015"/>
    </source>
</evidence>
<dbReference type="GO" id="GO:0003677">
    <property type="term" value="F:DNA binding"/>
    <property type="evidence" value="ECO:0007669"/>
    <property type="project" value="UniProtKB-KW"/>
</dbReference>
<keyword evidence="4" id="KW-0804">Transcription</keyword>
<dbReference type="Pfam" id="PF00126">
    <property type="entry name" value="HTH_1"/>
    <property type="match status" value="1"/>
</dbReference>
<dbReference type="PANTHER" id="PTHR30346">
    <property type="entry name" value="TRANSCRIPTIONAL DUAL REGULATOR HCAR-RELATED"/>
    <property type="match status" value="1"/>
</dbReference>
<dbReference type="PRINTS" id="PR00039">
    <property type="entry name" value="HTHLYSR"/>
</dbReference>
<dbReference type="InterPro" id="IPR036390">
    <property type="entry name" value="WH_DNA-bd_sf"/>
</dbReference>
<dbReference type="Gene3D" id="3.40.190.10">
    <property type="entry name" value="Periplasmic binding protein-like II"/>
    <property type="match status" value="2"/>
</dbReference>
<dbReference type="EMBL" id="JAHGAW010000002">
    <property type="protein sequence ID" value="MBT2186048.1"/>
    <property type="molecule type" value="Genomic_DNA"/>
</dbReference>
<keyword evidence="7" id="KW-1185">Reference proteome</keyword>
<keyword evidence="2" id="KW-0805">Transcription regulation</keyword>
<dbReference type="RefSeq" id="WP_214621791.1">
    <property type="nucleotide sequence ID" value="NZ_JAHGAW010000002.1"/>
</dbReference>
<dbReference type="Proteomes" id="UP001138757">
    <property type="component" value="Unassembled WGS sequence"/>
</dbReference>
<evidence type="ECO:0000256" key="3">
    <source>
        <dbReference type="ARBA" id="ARBA00023125"/>
    </source>
</evidence>
<gene>
    <name evidence="6" type="ORF">KK488_03730</name>
</gene>
<dbReference type="InterPro" id="IPR000847">
    <property type="entry name" value="LysR_HTH_N"/>
</dbReference>
<comment type="caution">
    <text evidence="6">The sequence shown here is derived from an EMBL/GenBank/DDBJ whole genome shotgun (WGS) entry which is preliminary data.</text>
</comment>
<name>A0A9X1DA13_9SPHN</name>
<evidence type="ECO:0000256" key="4">
    <source>
        <dbReference type="ARBA" id="ARBA00023163"/>
    </source>
</evidence>
<sequence length="297" mass="32779">MFELIQLRCFVAVAEELHFGRAATRLNMTQPPLSRQIQVLERILKVSLLNRNSRSVTLTSAGQAFLVEARRIVQLTDSAAAIARSAAEGRTGIIRLGFTAASGYGYVPRLLSHANTVLPNAHLLLREMVSGEQIEALITNRIDVALLRPPLRRVEFGSQLVLKERFVVCSPAKISTPDRPKRLTDFNDLPFIMYAPDAARYFHDLVAGLFATAGAAPKHVQYVTQIHSIMMLVGAGLGYALVPEVASRLRPEGVVFSALEGVEPLVELHVAWMKAVNNPTIERFLRALEELPDIDPL</sequence>
<dbReference type="PANTHER" id="PTHR30346:SF0">
    <property type="entry name" value="HCA OPERON TRANSCRIPTIONAL ACTIVATOR HCAR"/>
    <property type="match status" value="1"/>
</dbReference>
<accession>A0A9X1DA13</accession>
<dbReference type="PROSITE" id="PS50931">
    <property type="entry name" value="HTH_LYSR"/>
    <property type="match status" value="1"/>
</dbReference>
<protein>
    <submittedName>
        <fullName evidence="6">LysR family transcriptional regulator</fullName>
    </submittedName>
</protein>
<reference evidence="6" key="1">
    <citation type="submission" date="2021-05" db="EMBL/GenBank/DDBJ databases">
        <title>Genome of Sphingobium sp. strain.</title>
        <authorList>
            <person name="Fan R."/>
        </authorList>
    </citation>
    <scope>NUCLEOTIDE SEQUENCE</scope>
    <source>
        <strain evidence="6">H33</strain>
    </source>
</reference>
<dbReference type="GO" id="GO:0003700">
    <property type="term" value="F:DNA-binding transcription factor activity"/>
    <property type="evidence" value="ECO:0007669"/>
    <property type="project" value="InterPro"/>
</dbReference>
<comment type="similarity">
    <text evidence="1">Belongs to the LysR transcriptional regulatory family.</text>
</comment>
<dbReference type="SUPFAM" id="SSF53850">
    <property type="entry name" value="Periplasmic binding protein-like II"/>
    <property type="match status" value="1"/>
</dbReference>
<dbReference type="Gene3D" id="1.10.10.10">
    <property type="entry name" value="Winged helix-like DNA-binding domain superfamily/Winged helix DNA-binding domain"/>
    <property type="match status" value="1"/>
</dbReference>
<dbReference type="FunFam" id="1.10.10.10:FF:000001">
    <property type="entry name" value="LysR family transcriptional regulator"/>
    <property type="match status" value="1"/>
</dbReference>